<keyword evidence="8" id="KW-1185">Reference proteome</keyword>
<organism evidence="7 8">
    <name type="scientific">Daphnia magna</name>
    <dbReference type="NCBI Taxonomy" id="35525"/>
    <lineage>
        <taxon>Eukaryota</taxon>
        <taxon>Metazoa</taxon>
        <taxon>Ecdysozoa</taxon>
        <taxon>Arthropoda</taxon>
        <taxon>Crustacea</taxon>
        <taxon>Branchiopoda</taxon>
        <taxon>Diplostraca</taxon>
        <taxon>Cladocera</taxon>
        <taxon>Anomopoda</taxon>
        <taxon>Daphniidae</taxon>
        <taxon>Daphnia</taxon>
    </lineage>
</organism>
<feature type="region of interest" description="Disordered" evidence="5">
    <location>
        <begin position="289"/>
        <end position="330"/>
    </location>
</feature>
<keyword evidence="3 4" id="KW-0539">Nucleus</keyword>
<accession>A0A164TMW6</accession>
<dbReference type="AlphaFoldDB" id="A0A164TMW6"/>
<evidence type="ECO:0000256" key="5">
    <source>
        <dbReference type="SAM" id="MobiDB-lite"/>
    </source>
</evidence>
<dbReference type="InterPro" id="IPR009071">
    <property type="entry name" value="HMG_box_dom"/>
</dbReference>
<dbReference type="Proteomes" id="UP000076858">
    <property type="component" value="Unassembled WGS sequence"/>
</dbReference>
<feature type="domain" description="HMG box" evidence="6">
    <location>
        <begin position="49"/>
        <end position="117"/>
    </location>
</feature>
<evidence type="ECO:0000259" key="6">
    <source>
        <dbReference type="PROSITE" id="PS50118"/>
    </source>
</evidence>
<comment type="caution">
    <text evidence="7">The sequence shown here is derived from an EMBL/GenBank/DDBJ whole genome shotgun (WGS) entry which is preliminary data.</text>
</comment>
<dbReference type="CDD" id="cd22029">
    <property type="entry name" value="HMG-box_SoxC"/>
    <property type="match status" value="1"/>
</dbReference>
<feature type="DNA-binding region" description="HMG box" evidence="4">
    <location>
        <begin position="49"/>
        <end position="117"/>
    </location>
</feature>
<dbReference type="SMART" id="SM00398">
    <property type="entry name" value="HMG"/>
    <property type="match status" value="1"/>
</dbReference>
<evidence type="ECO:0000313" key="8">
    <source>
        <dbReference type="Proteomes" id="UP000076858"/>
    </source>
</evidence>
<evidence type="ECO:0000256" key="1">
    <source>
        <dbReference type="ARBA" id="ARBA00004123"/>
    </source>
</evidence>
<dbReference type="EMBL" id="LRGB01001764">
    <property type="protein sequence ID" value="KZS10593.1"/>
    <property type="molecule type" value="Genomic_DNA"/>
</dbReference>
<feature type="compositionally biased region" description="Polar residues" evidence="5">
    <location>
        <begin position="321"/>
        <end position="330"/>
    </location>
</feature>
<dbReference type="InterPro" id="IPR036910">
    <property type="entry name" value="HMG_box_dom_sf"/>
</dbReference>
<dbReference type="GO" id="GO:0005634">
    <property type="term" value="C:nucleus"/>
    <property type="evidence" value="ECO:0007669"/>
    <property type="project" value="UniProtKB-SubCell"/>
</dbReference>
<dbReference type="PANTHER" id="PTHR10270">
    <property type="entry name" value="SOX TRANSCRIPTION FACTOR"/>
    <property type="match status" value="1"/>
</dbReference>
<dbReference type="SUPFAM" id="SSF47095">
    <property type="entry name" value="HMG-box"/>
    <property type="match status" value="1"/>
</dbReference>
<dbReference type="OrthoDB" id="6247875at2759"/>
<gene>
    <name evidence="7" type="ORF">APZ42_024874</name>
</gene>
<dbReference type="GO" id="GO:0001228">
    <property type="term" value="F:DNA-binding transcription activator activity, RNA polymerase II-specific"/>
    <property type="evidence" value="ECO:0007669"/>
    <property type="project" value="TreeGrafter"/>
</dbReference>
<feature type="compositionally biased region" description="Polar residues" evidence="5">
    <location>
        <begin position="1"/>
        <end position="11"/>
    </location>
</feature>
<dbReference type="Pfam" id="PF00505">
    <property type="entry name" value="HMG_box"/>
    <property type="match status" value="1"/>
</dbReference>
<proteinExistence type="predicted"/>
<evidence type="ECO:0000256" key="3">
    <source>
        <dbReference type="ARBA" id="ARBA00023242"/>
    </source>
</evidence>
<dbReference type="GO" id="GO:0000978">
    <property type="term" value="F:RNA polymerase II cis-regulatory region sequence-specific DNA binding"/>
    <property type="evidence" value="ECO:0007669"/>
    <property type="project" value="TreeGrafter"/>
</dbReference>
<reference evidence="7 8" key="1">
    <citation type="submission" date="2016-03" db="EMBL/GenBank/DDBJ databases">
        <title>EvidentialGene: Evidence-directed Construction of Genes on Genomes.</title>
        <authorList>
            <person name="Gilbert D.G."/>
            <person name="Choi J.-H."/>
            <person name="Mockaitis K."/>
            <person name="Colbourne J."/>
            <person name="Pfrender M."/>
        </authorList>
    </citation>
    <scope>NUCLEOTIDE SEQUENCE [LARGE SCALE GENOMIC DNA]</scope>
    <source>
        <strain evidence="7 8">Xinb3</strain>
        <tissue evidence="7">Complete organism</tissue>
    </source>
</reference>
<dbReference type="PROSITE" id="PS50118">
    <property type="entry name" value="HMG_BOX_2"/>
    <property type="match status" value="1"/>
</dbReference>
<dbReference type="GO" id="GO:0007420">
    <property type="term" value="P:brain development"/>
    <property type="evidence" value="ECO:0007669"/>
    <property type="project" value="TreeGrafter"/>
</dbReference>
<evidence type="ECO:0000313" key="7">
    <source>
        <dbReference type="EMBL" id="KZS10593.1"/>
    </source>
</evidence>
<dbReference type="FunFam" id="1.10.30.10:FF:000007">
    <property type="entry name" value="Transcription factor SOX"/>
    <property type="match status" value="1"/>
</dbReference>
<dbReference type="GO" id="GO:0030182">
    <property type="term" value="P:neuron differentiation"/>
    <property type="evidence" value="ECO:0007669"/>
    <property type="project" value="TreeGrafter"/>
</dbReference>
<dbReference type="Gene3D" id="1.10.30.10">
    <property type="entry name" value="High mobility group box domain"/>
    <property type="match status" value="1"/>
</dbReference>
<dbReference type="GO" id="GO:0000122">
    <property type="term" value="P:negative regulation of transcription by RNA polymerase II"/>
    <property type="evidence" value="ECO:0007669"/>
    <property type="project" value="TreeGrafter"/>
</dbReference>
<keyword evidence="2 4" id="KW-0238">DNA-binding</keyword>
<dbReference type="InterPro" id="IPR050140">
    <property type="entry name" value="SRY-related_HMG-box_TF-like"/>
</dbReference>
<name>A0A164TMW6_9CRUS</name>
<comment type="subcellular location">
    <subcellularLocation>
        <location evidence="1">Nucleus</location>
    </subcellularLocation>
</comment>
<dbReference type="STRING" id="35525.A0A164TMW6"/>
<protein>
    <recommendedName>
        <fullName evidence="6">HMG box domain-containing protein</fullName>
    </recommendedName>
</protein>
<evidence type="ECO:0000256" key="4">
    <source>
        <dbReference type="PROSITE-ProRule" id="PRU00267"/>
    </source>
</evidence>
<evidence type="ECO:0000256" key="2">
    <source>
        <dbReference type="ARBA" id="ARBA00023125"/>
    </source>
</evidence>
<feature type="region of interest" description="Disordered" evidence="5">
    <location>
        <begin position="1"/>
        <end position="20"/>
    </location>
</feature>
<sequence>MQQQQPTNNGRLQPPENGLPMFGSLLIDEKSLTPYSDATQTKKKSTVRIKRPMNAFMVWSQIERRKICEIQPDMHNAEISKRLGKQWKTLSSEERTPFIQEAQRLRLLHIQEYPDYKYKPRKKTEGLKGASVGRKSCTTPTPVTANCVNEAIPAVTTNPIYYGGEHQQPLEVQERYVNMPRSGRICAVVTPGLCSTLRIIPNHSHLPYQSGEYDLTSSLVYNLPSSSTLSVPYFIDNSHLNIHLKIDEKFKQRLSDCKREHSRKSVHTSGESAAPGPAVVADTIKVESTYPEVSGANQTDFRMDTEESPNYGDSDAPTVHAYSTESRSPPSTLLSLDTFTTIVNYNSDVADFNSQAVKLEPNTDGRIHYLGHHHQEGYAWPANNFAELQDNVAVYVKGQPDSANSSVEMDVASLADLDLLVTDLLLRLDDQ</sequence>
<dbReference type="PANTHER" id="PTHR10270:SF323">
    <property type="entry name" value="TRANSCRIPTION FACTOR SOX-14-RELATED"/>
    <property type="match status" value="1"/>
</dbReference>